<organism evidence="3 4">
    <name type="scientific">Saccharothrix carnea</name>
    <dbReference type="NCBI Taxonomy" id="1280637"/>
    <lineage>
        <taxon>Bacteria</taxon>
        <taxon>Bacillati</taxon>
        <taxon>Actinomycetota</taxon>
        <taxon>Actinomycetes</taxon>
        <taxon>Pseudonocardiales</taxon>
        <taxon>Pseudonocardiaceae</taxon>
        <taxon>Saccharothrix</taxon>
    </lineage>
</organism>
<evidence type="ECO:0000256" key="2">
    <source>
        <dbReference type="RuleBase" id="RU000461"/>
    </source>
</evidence>
<evidence type="ECO:0000313" key="4">
    <source>
        <dbReference type="Proteomes" id="UP000241118"/>
    </source>
</evidence>
<dbReference type="PRINTS" id="PR00385">
    <property type="entry name" value="P450"/>
</dbReference>
<name>A0A2P8I007_SACCR</name>
<dbReference type="PROSITE" id="PS00086">
    <property type="entry name" value="CYTOCHROME_P450"/>
    <property type="match status" value="1"/>
</dbReference>
<dbReference type="GO" id="GO:0004497">
    <property type="term" value="F:monooxygenase activity"/>
    <property type="evidence" value="ECO:0007669"/>
    <property type="project" value="UniProtKB-KW"/>
</dbReference>
<dbReference type="EMBL" id="PYAX01000018">
    <property type="protein sequence ID" value="PSL51793.1"/>
    <property type="molecule type" value="Genomic_DNA"/>
</dbReference>
<keyword evidence="2" id="KW-0560">Oxidoreductase</keyword>
<dbReference type="InterPro" id="IPR002397">
    <property type="entry name" value="Cyt_P450_B"/>
</dbReference>
<evidence type="ECO:0000313" key="3">
    <source>
        <dbReference type="EMBL" id="PSL51793.1"/>
    </source>
</evidence>
<dbReference type="InterPro" id="IPR036396">
    <property type="entry name" value="Cyt_P450_sf"/>
</dbReference>
<dbReference type="InterPro" id="IPR001128">
    <property type="entry name" value="Cyt_P450"/>
</dbReference>
<dbReference type="SUPFAM" id="SSF48264">
    <property type="entry name" value="Cytochrome P450"/>
    <property type="match status" value="1"/>
</dbReference>
<dbReference type="Proteomes" id="UP000241118">
    <property type="component" value="Unassembled WGS sequence"/>
</dbReference>
<dbReference type="Gene3D" id="1.10.630.10">
    <property type="entry name" value="Cytochrome P450"/>
    <property type="match status" value="1"/>
</dbReference>
<comment type="caution">
    <text evidence="3">The sequence shown here is derived from an EMBL/GenBank/DDBJ whole genome shotgun (WGS) entry which is preliminary data.</text>
</comment>
<dbReference type="InterPro" id="IPR017972">
    <property type="entry name" value="Cyt_P450_CS"/>
</dbReference>
<dbReference type="PANTHER" id="PTHR46696:SF1">
    <property type="entry name" value="CYTOCHROME P450 YJIB-RELATED"/>
    <property type="match status" value="1"/>
</dbReference>
<proteinExistence type="inferred from homology"/>
<sequence>MTGAAVEELLRYLSIVHLGVVRTTLEEVEIAGEVVPADSTVLVSVPAGNRDPRQYPRPDVLDVTRPRGPHLAFGHGVHQCLGQQLARVEMTVGFTGLLSRLPGLRLAVPAADVPMRDDMLIYGVHALPVTWDA</sequence>
<protein>
    <submittedName>
        <fullName evidence="3">Cytochrome P450</fullName>
    </submittedName>
</protein>
<dbReference type="GO" id="GO:0005506">
    <property type="term" value="F:iron ion binding"/>
    <property type="evidence" value="ECO:0007669"/>
    <property type="project" value="InterPro"/>
</dbReference>
<keyword evidence="2" id="KW-0408">Iron</keyword>
<comment type="similarity">
    <text evidence="1 2">Belongs to the cytochrome P450 family.</text>
</comment>
<keyword evidence="2" id="KW-0479">Metal-binding</keyword>
<reference evidence="3 4" key="1">
    <citation type="submission" date="2018-03" db="EMBL/GenBank/DDBJ databases">
        <title>Genomic Encyclopedia of Type Strains, Phase III (KMG-III): the genomes of soil and plant-associated and newly described type strains.</title>
        <authorList>
            <person name="Whitman W."/>
        </authorList>
    </citation>
    <scope>NUCLEOTIDE SEQUENCE [LARGE SCALE GENOMIC DNA]</scope>
    <source>
        <strain evidence="3 4">CGMCC 4.7097</strain>
    </source>
</reference>
<dbReference type="AlphaFoldDB" id="A0A2P8I007"/>
<keyword evidence="4" id="KW-1185">Reference proteome</keyword>
<gene>
    <name evidence="3" type="ORF">B0I31_118106</name>
</gene>
<accession>A0A2P8I007</accession>
<dbReference type="GO" id="GO:0020037">
    <property type="term" value="F:heme binding"/>
    <property type="evidence" value="ECO:0007669"/>
    <property type="project" value="InterPro"/>
</dbReference>
<dbReference type="RefSeq" id="WP_342751531.1">
    <property type="nucleotide sequence ID" value="NZ_PYAX01000018.1"/>
</dbReference>
<dbReference type="PRINTS" id="PR00359">
    <property type="entry name" value="BP450"/>
</dbReference>
<keyword evidence="2" id="KW-0503">Monooxygenase</keyword>
<dbReference type="GO" id="GO:0016705">
    <property type="term" value="F:oxidoreductase activity, acting on paired donors, with incorporation or reduction of molecular oxygen"/>
    <property type="evidence" value="ECO:0007669"/>
    <property type="project" value="InterPro"/>
</dbReference>
<evidence type="ECO:0000256" key="1">
    <source>
        <dbReference type="ARBA" id="ARBA00010617"/>
    </source>
</evidence>
<keyword evidence="2" id="KW-0349">Heme</keyword>
<dbReference type="PANTHER" id="PTHR46696">
    <property type="entry name" value="P450, PUTATIVE (EUROFUNG)-RELATED"/>
    <property type="match status" value="1"/>
</dbReference>
<dbReference type="Pfam" id="PF00067">
    <property type="entry name" value="p450"/>
    <property type="match status" value="1"/>
</dbReference>